<keyword evidence="1 6" id="KW-0808">Transferase</keyword>
<name>A0A1L7CQW0_9CORY</name>
<dbReference type="GO" id="GO:0070204">
    <property type="term" value="F:2-succinyl-5-enolpyruvyl-6-hydroxy-3-cyclohexene-1-carboxylic-acid synthase activity"/>
    <property type="evidence" value="ECO:0007669"/>
    <property type="project" value="UniProtKB-UniRule"/>
</dbReference>
<dbReference type="OrthoDB" id="9791859at2"/>
<dbReference type="EC" id="2.2.1.9" evidence="6"/>
<dbReference type="GO" id="GO:0030976">
    <property type="term" value="F:thiamine pyrophosphate binding"/>
    <property type="evidence" value="ECO:0007669"/>
    <property type="project" value="UniProtKB-UniRule"/>
</dbReference>
<feature type="compositionally biased region" description="Low complexity" evidence="7">
    <location>
        <begin position="180"/>
        <end position="193"/>
    </location>
</feature>
<accession>A0A1L7CQW0</accession>
<sequence>MSDSRDAAPQPSAPDATALAAEVVDRLAGFVTDVVVCPGSRNTPLTLALTARRDLRVHVRVDERSAAFLALGLARAQRRCVAVCMTSGTAVANCLPAVVEAAQSHTPLVVLAADRPARLVGTGASQTIVQRGLFGGYAPTLQVDHVGTGEGAAEDIDAFLTAHPQAHLNVALDNPLVPAAAPGPVGEPRTTAPRPRPVTPEVDHGEVAVDLSRDTLVIAGDEAWEVPGLEEAPTIAEPSAPAPLNPVHPLAAAALRPEQVIVVGHPTLHRAVLRLAAGVLDDAAPADAGGSAAGPAPGAGAAPEVIVLSRTETVTDPEGAASRVGSRVKTSGEPRREWLAACERASQLAAEAVRAGLADSEYGFTGLHVAAAVADELGDGDTLFAAASNPVRDLSWVGLPFAGVRTLTPRGAAGIDGSVSQAIGAALAAQAEHPELPTAPRTVALLGDLAFLHDVGGLLIGAEEPRPENLTIVVANDDGGGIFESLEIGAPGLRPGFERAFATPTGVDLGELCAGYGVEHARVGNLDELVDALVDAAEHPRFHVIEARTTRATRRALSETVQKVALRAVGEDAAAPAEDA</sequence>
<dbReference type="UniPathway" id="UPA01057">
    <property type="reaction ID" value="UER00164"/>
</dbReference>
<evidence type="ECO:0000256" key="6">
    <source>
        <dbReference type="HAMAP-Rule" id="MF_01659"/>
    </source>
</evidence>
<keyword evidence="4 6" id="KW-0786">Thiamine pyrophosphate</keyword>
<evidence type="ECO:0000313" key="11">
    <source>
        <dbReference type="Proteomes" id="UP000185434"/>
    </source>
</evidence>
<evidence type="ECO:0000256" key="1">
    <source>
        <dbReference type="ARBA" id="ARBA00022679"/>
    </source>
</evidence>
<dbReference type="STRING" id="1437875.CFRA_01750"/>
<dbReference type="GO" id="GO:0030145">
    <property type="term" value="F:manganese ion binding"/>
    <property type="evidence" value="ECO:0007669"/>
    <property type="project" value="UniProtKB-UniRule"/>
</dbReference>
<dbReference type="Proteomes" id="UP000185434">
    <property type="component" value="Chromosome"/>
</dbReference>
<keyword evidence="11" id="KW-1185">Reference proteome</keyword>
<comment type="pathway">
    <text evidence="6">Quinol/quinone metabolism; menaquinone biosynthesis.</text>
</comment>
<dbReference type="CDD" id="cd02009">
    <property type="entry name" value="TPP_SHCHC_synthase"/>
    <property type="match status" value="1"/>
</dbReference>
<evidence type="ECO:0000259" key="8">
    <source>
        <dbReference type="Pfam" id="PF02775"/>
    </source>
</evidence>
<evidence type="ECO:0000256" key="3">
    <source>
        <dbReference type="ARBA" id="ARBA00022842"/>
    </source>
</evidence>
<evidence type="ECO:0000259" key="9">
    <source>
        <dbReference type="Pfam" id="PF02776"/>
    </source>
</evidence>
<dbReference type="InterPro" id="IPR004433">
    <property type="entry name" value="MenaQ_synth_MenD"/>
</dbReference>
<dbReference type="Gene3D" id="3.40.50.970">
    <property type="match status" value="2"/>
</dbReference>
<comment type="cofactor">
    <cofactor evidence="6">
        <name>thiamine diphosphate</name>
        <dbReference type="ChEBI" id="CHEBI:58937"/>
    </cofactor>
    <text evidence="6">Binds 1 thiamine pyrophosphate per subunit.</text>
</comment>
<comment type="similarity">
    <text evidence="6">Belongs to the TPP enzyme family. MenD subfamily.</text>
</comment>
<dbReference type="Pfam" id="PF02776">
    <property type="entry name" value="TPP_enzyme_N"/>
    <property type="match status" value="1"/>
</dbReference>
<comment type="catalytic activity">
    <reaction evidence="6">
        <text>isochorismate + 2-oxoglutarate + H(+) = 5-enolpyruvoyl-6-hydroxy-2-succinyl-cyclohex-3-ene-1-carboxylate + CO2</text>
        <dbReference type="Rhea" id="RHEA:25593"/>
        <dbReference type="ChEBI" id="CHEBI:15378"/>
        <dbReference type="ChEBI" id="CHEBI:16526"/>
        <dbReference type="ChEBI" id="CHEBI:16810"/>
        <dbReference type="ChEBI" id="CHEBI:29780"/>
        <dbReference type="ChEBI" id="CHEBI:58818"/>
        <dbReference type="EC" id="2.2.1.9"/>
    </reaction>
</comment>
<dbReference type="InterPro" id="IPR011766">
    <property type="entry name" value="TPP_enzyme_TPP-bd"/>
</dbReference>
<evidence type="ECO:0000313" key="10">
    <source>
        <dbReference type="EMBL" id="APT88211.1"/>
    </source>
</evidence>
<comment type="function">
    <text evidence="6">Catalyzes the thiamine diphosphate-dependent decarboxylation of 2-oxoglutarate and the subsequent addition of the resulting succinic semialdehyde-thiamine pyrophosphate anion to isochorismate to yield 2-succinyl-5-enolpyruvyl-6-hydroxy-3-cyclohexene-1-carboxylate (SEPHCHC).</text>
</comment>
<dbReference type="InterPro" id="IPR029061">
    <property type="entry name" value="THDP-binding"/>
</dbReference>
<evidence type="ECO:0000256" key="4">
    <source>
        <dbReference type="ARBA" id="ARBA00023052"/>
    </source>
</evidence>
<proteinExistence type="inferred from homology"/>
<evidence type="ECO:0000256" key="2">
    <source>
        <dbReference type="ARBA" id="ARBA00022723"/>
    </source>
</evidence>
<evidence type="ECO:0000256" key="7">
    <source>
        <dbReference type="SAM" id="MobiDB-lite"/>
    </source>
</evidence>
<dbReference type="SUPFAM" id="SSF52518">
    <property type="entry name" value="Thiamin diphosphate-binding fold (THDP-binding)"/>
    <property type="match status" value="2"/>
</dbReference>
<organism evidence="10 11">
    <name type="scientific">Corynebacterium frankenforstense DSM 45800</name>
    <dbReference type="NCBI Taxonomy" id="1437875"/>
    <lineage>
        <taxon>Bacteria</taxon>
        <taxon>Bacillati</taxon>
        <taxon>Actinomycetota</taxon>
        <taxon>Actinomycetes</taxon>
        <taxon>Mycobacteriales</taxon>
        <taxon>Corynebacteriaceae</taxon>
        <taxon>Corynebacterium</taxon>
    </lineage>
</organism>
<dbReference type="NCBIfam" id="TIGR00173">
    <property type="entry name" value="menD"/>
    <property type="match status" value="1"/>
</dbReference>
<dbReference type="HAMAP" id="MF_01659">
    <property type="entry name" value="MenD"/>
    <property type="match status" value="1"/>
</dbReference>
<comment type="pathway">
    <text evidence="6">Quinol/quinone metabolism; 1,4-dihydroxy-2-naphthoate biosynthesis; 1,4-dihydroxy-2-naphthoate from chorismate: step 2/7.</text>
</comment>
<dbReference type="Gene3D" id="3.40.50.1220">
    <property type="entry name" value="TPP-binding domain"/>
    <property type="match status" value="1"/>
</dbReference>
<gene>
    <name evidence="6" type="primary">menD</name>
    <name evidence="10" type="ORF">CFRA_01750</name>
</gene>
<reference evidence="10 11" key="1">
    <citation type="submission" date="2014-08" db="EMBL/GenBank/DDBJ databases">
        <title>Complete genome sequence of Corynebacterium frankenforstense ST18(T) (=DSM 45800(T)), isolated from raw cow milk.</title>
        <authorList>
            <person name="Ruckert C."/>
            <person name="Albersmeier A."/>
            <person name="Winkler A."/>
            <person name="Lipski A."/>
            <person name="Kalinowski J."/>
        </authorList>
    </citation>
    <scope>NUCLEOTIDE SEQUENCE [LARGE SCALE GENOMIC DNA]</scope>
    <source>
        <strain evidence="10 11">ST18</strain>
    </source>
</reference>
<dbReference type="PIRSF" id="PIRSF004983">
    <property type="entry name" value="MenD"/>
    <property type="match status" value="1"/>
</dbReference>
<protein>
    <recommendedName>
        <fullName evidence="6">2-succinyl-5-enolpyruvyl-6-hydroxy-3-cyclohexene-1-carboxylate synthase</fullName>
        <shortName evidence="6">SEPHCHC synthase</shortName>
        <ecNumber evidence="6">2.2.1.9</ecNumber>
    </recommendedName>
    <alternativeName>
        <fullName evidence="6">Menaquinone biosynthesis protein MenD</fullName>
    </alternativeName>
</protein>
<dbReference type="GO" id="GO:0009234">
    <property type="term" value="P:menaquinone biosynthetic process"/>
    <property type="evidence" value="ECO:0007669"/>
    <property type="project" value="UniProtKB-UniRule"/>
</dbReference>
<dbReference type="RefSeq" id="WP_075663183.1">
    <property type="nucleotide sequence ID" value="NZ_CP009247.1"/>
</dbReference>
<comment type="subunit">
    <text evidence="6">Homodimer.</text>
</comment>
<dbReference type="Pfam" id="PF02775">
    <property type="entry name" value="TPP_enzyme_C"/>
    <property type="match status" value="1"/>
</dbReference>
<dbReference type="InterPro" id="IPR012001">
    <property type="entry name" value="Thiamin_PyroP_enz_TPP-bd_dom"/>
</dbReference>
<keyword evidence="3 6" id="KW-0460">Magnesium</keyword>
<keyword evidence="6" id="KW-0474">Menaquinone biosynthesis</keyword>
<feature type="domain" description="Thiamine pyrophosphate enzyme N-terminal TPP-binding" evidence="9">
    <location>
        <begin position="23"/>
        <end position="128"/>
    </location>
</feature>
<dbReference type="PANTHER" id="PTHR42916:SF1">
    <property type="entry name" value="PROTEIN PHYLLO, CHLOROPLASTIC"/>
    <property type="match status" value="1"/>
</dbReference>
<evidence type="ECO:0000256" key="5">
    <source>
        <dbReference type="ARBA" id="ARBA00023211"/>
    </source>
</evidence>
<keyword evidence="5 6" id="KW-0464">Manganese</keyword>
<comment type="cofactor">
    <cofactor evidence="6">
        <name>Mg(2+)</name>
        <dbReference type="ChEBI" id="CHEBI:18420"/>
    </cofactor>
    <cofactor evidence="6">
        <name>Mn(2+)</name>
        <dbReference type="ChEBI" id="CHEBI:29035"/>
    </cofactor>
</comment>
<dbReference type="EMBL" id="CP009247">
    <property type="protein sequence ID" value="APT88211.1"/>
    <property type="molecule type" value="Genomic_DNA"/>
</dbReference>
<dbReference type="AlphaFoldDB" id="A0A1L7CQW0"/>
<dbReference type="UniPathway" id="UPA00079"/>
<dbReference type="GO" id="GO:0000287">
    <property type="term" value="F:magnesium ion binding"/>
    <property type="evidence" value="ECO:0007669"/>
    <property type="project" value="UniProtKB-UniRule"/>
</dbReference>
<feature type="region of interest" description="Disordered" evidence="7">
    <location>
        <begin position="180"/>
        <end position="201"/>
    </location>
</feature>
<dbReference type="KEGG" id="cfk:CFRA_01750"/>
<dbReference type="PANTHER" id="PTHR42916">
    <property type="entry name" value="2-SUCCINYL-5-ENOLPYRUVYL-6-HYDROXY-3-CYCLOHEXENE-1-CARBOXYLATE SYNTHASE"/>
    <property type="match status" value="1"/>
</dbReference>
<keyword evidence="2 6" id="KW-0479">Metal-binding</keyword>
<feature type="domain" description="Thiamine pyrophosphate enzyme TPP-binding" evidence="8">
    <location>
        <begin position="417"/>
        <end position="546"/>
    </location>
</feature>